<evidence type="ECO:0000313" key="3">
    <source>
        <dbReference type="Proteomes" id="UP000008720"/>
    </source>
</evidence>
<gene>
    <name evidence="2" type="ordered locus">Ftrac_3168</name>
</gene>
<evidence type="ECO:0000313" key="2">
    <source>
        <dbReference type="EMBL" id="ADR23143.1"/>
    </source>
</evidence>
<dbReference type="HOGENOM" id="CLU_2316994_0_0_10"/>
<evidence type="ECO:0000256" key="1">
    <source>
        <dbReference type="SAM" id="Phobius"/>
    </source>
</evidence>
<keyword evidence="1" id="KW-0812">Transmembrane</keyword>
<name>E4TV78_MARTH</name>
<keyword evidence="1" id="KW-1133">Transmembrane helix</keyword>
<organism evidence="2 3">
    <name type="scientific">Marivirga tractuosa (strain ATCC 23168 / DSM 4126 / NBRC 15989 / NCIMB 1408 / VKM B-1430 / H-43)</name>
    <name type="common">Microscilla tractuosa</name>
    <name type="synonym">Flexibacter tractuosus</name>
    <dbReference type="NCBI Taxonomy" id="643867"/>
    <lineage>
        <taxon>Bacteria</taxon>
        <taxon>Pseudomonadati</taxon>
        <taxon>Bacteroidota</taxon>
        <taxon>Cytophagia</taxon>
        <taxon>Cytophagales</taxon>
        <taxon>Marivirgaceae</taxon>
        <taxon>Marivirga</taxon>
    </lineage>
</organism>
<feature type="transmembrane region" description="Helical" evidence="1">
    <location>
        <begin position="76"/>
        <end position="97"/>
    </location>
</feature>
<keyword evidence="3" id="KW-1185">Reference proteome</keyword>
<sequence>MRYLILSITIILLLSIYILSIIRIKYVLRHFISNFSTLMRKRRSGFSVKKRVNLLIKESDLNYENKHVETLIRLEYAQIIVSILFFIFAFVSMYLFMER</sequence>
<accession>E4TV78</accession>
<dbReference type="Proteomes" id="UP000008720">
    <property type="component" value="Chromosome"/>
</dbReference>
<dbReference type="AlphaFoldDB" id="E4TV78"/>
<feature type="transmembrane region" description="Helical" evidence="1">
    <location>
        <begin position="6"/>
        <end position="24"/>
    </location>
</feature>
<reference evidence="2 3" key="1">
    <citation type="journal article" date="2011" name="Stand. Genomic Sci.">
        <title>Complete genome sequence of Marivirga tractuosa type strain (H-43).</title>
        <authorList>
            <person name="Pagani I."/>
            <person name="Chertkov O."/>
            <person name="Lapidus A."/>
            <person name="Lucas S."/>
            <person name="Del Rio T.G."/>
            <person name="Tice H."/>
            <person name="Copeland A."/>
            <person name="Cheng J.F."/>
            <person name="Nolan M."/>
            <person name="Saunders E."/>
            <person name="Pitluck S."/>
            <person name="Held B."/>
            <person name="Goodwin L."/>
            <person name="Liolios K."/>
            <person name="Ovchinikova G."/>
            <person name="Ivanova N."/>
            <person name="Mavromatis K."/>
            <person name="Pati A."/>
            <person name="Chen A."/>
            <person name="Palaniappan K."/>
            <person name="Land M."/>
            <person name="Hauser L."/>
            <person name="Jeffries C.D."/>
            <person name="Detter J.C."/>
            <person name="Han C."/>
            <person name="Tapia R."/>
            <person name="Ngatchou-Djao O.D."/>
            <person name="Rohde M."/>
            <person name="Goker M."/>
            <person name="Spring S."/>
            <person name="Sikorski J."/>
            <person name="Woyke T."/>
            <person name="Bristow J."/>
            <person name="Eisen J.A."/>
            <person name="Markowitz V."/>
            <person name="Hugenholtz P."/>
            <person name="Klenk H.P."/>
            <person name="Kyrpides N.C."/>
        </authorList>
    </citation>
    <scope>NUCLEOTIDE SEQUENCE [LARGE SCALE GENOMIC DNA]</scope>
    <source>
        <strain evidence="3">ATCC 23168 / DSM 4126 / NBRC 15989 / NCIMB 1408 / VKM B-1430 / H-43</strain>
    </source>
</reference>
<proteinExistence type="predicted"/>
<dbReference type="EMBL" id="CP002349">
    <property type="protein sequence ID" value="ADR23143.1"/>
    <property type="molecule type" value="Genomic_DNA"/>
</dbReference>
<dbReference type="KEGG" id="mtt:Ftrac_3168"/>
<keyword evidence="1" id="KW-0472">Membrane</keyword>
<protein>
    <submittedName>
        <fullName evidence="2">Uncharacterized protein</fullName>
    </submittedName>
</protein>